<dbReference type="Gene3D" id="3.20.20.370">
    <property type="entry name" value="Glycoside hydrolase/deacetylase"/>
    <property type="match status" value="1"/>
</dbReference>
<evidence type="ECO:0000256" key="1">
    <source>
        <dbReference type="ARBA" id="ARBA00022723"/>
    </source>
</evidence>
<dbReference type="PROSITE" id="PS51677">
    <property type="entry name" value="NODB"/>
    <property type="match status" value="1"/>
</dbReference>
<dbReference type="SUPFAM" id="SSF88713">
    <property type="entry name" value="Glycoside hydrolase/deacetylase"/>
    <property type="match status" value="1"/>
</dbReference>
<evidence type="ECO:0000313" key="5">
    <source>
        <dbReference type="Proteomes" id="UP000437862"/>
    </source>
</evidence>
<dbReference type="InterPro" id="IPR050248">
    <property type="entry name" value="Polysacc_deacetylase_ArnD"/>
</dbReference>
<dbReference type="InterPro" id="IPR011330">
    <property type="entry name" value="Glyco_hydro/deAcase_b/a-brl"/>
</dbReference>
<dbReference type="Pfam" id="PF01522">
    <property type="entry name" value="Polysacc_deac_1"/>
    <property type="match status" value="1"/>
</dbReference>
<reference evidence="4 5" key="1">
    <citation type="submission" date="2019-12" db="EMBL/GenBank/DDBJ databases">
        <title>Draft Genome Sequences of Six Type Strains of the Genus Massilia.</title>
        <authorList>
            <person name="Miess H."/>
            <person name="Frediansyah A."/>
            <person name="Goeker M."/>
            <person name="Gross H."/>
        </authorList>
    </citation>
    <scope>NUCLEOTIDE SEQUENCE [LARGE SCALE GENOMIC DNA]</scope>
    <source>
        <strain evidence="4 5">DSM 26639</strain>
    </source>
</reference>
<dbReference type="EMBL" id="CP046904">
    <property type="protein sequence ID" value="QGZ42380.1"/>
    <property type="molecule type" value="Genomic_DNA"/>
</dbReference>
<evidence type="ECO:0000259" key="3">
    <source>
        <dbReference type="PROSITE" id="PS51677"/>
    </source>
</evidence>
<proteinExistence type="predicted"/>
<keyword evidence="1" id="KW-0479">Metal-binding</keyword>
<dbReference type="Proteomes" id="UP000437862">
    <property type="component" value="Chromosome"/>
</dbReference>
<keyword evidence="5" id="KW-1185">Reference proteome</keyword>
<protein>
    <submittedName>
        <fullName evidence="4">Polysaccharide deacetylase family protein</fullName>
    </submittedName>
</protein>
<gene>
    <name evidence="4" type="ORF">GO485_27345</name>
</gene>
<keyword evidence="2" id="KW-0378">Hydrolase</keyword>
<dbReference type="InterPro" id="IPR002509">
    <property type="entry name" value="NODB_dom"/>
</dbReference>
<evidence type="ECO:0000313" key="4">
    <source>
        <dbReference type="EMBL" id="QGZ42380.1"/>
    </source>
</evidence>
<accession>A0ABX6FY07</accession>
<dbReference type="PANTHER" id="PTHR10587:SF133">
    <property type="entry name" value="CHITIN DEACETYLASE 1-RELATED"/>
    <property type="match status" value="1"/>
</dbReference>
<dbReference type="CDD" id="cd10917">
    <property type="entry name" value="CE4_NodB_like_6s_7s"/>
    <property type="match status" value="1"/>
</dbReference>
<feature type="domain" description="NodB homology" evidence="3">
    <location>
        <begin position="118"/>
        <end position="298"/>
    </location>
</feature>
<sequence>MAMAYRLLVDTYCVSMEIRLAEIPAPIVARSLRFRPRLKTFDQSSWRIAYCVPRRPRSPTMRSTMLKHAAGIAGLLLGALAQAACPPDALGMSRTLTLKREGAAYGTVQHPPLPLAPGEVVLTFDDGPRPGSTNGVLDALAAQCVRATFFMNGKPMQQYPDLAAAVARAGHSVGMHGYEHPHYGQLDASAQLADLALVEDAYARQFGQRAPAFRFPFLEQTPVLLDKLREQGITVMSVDLAIDDWLADQTPAMLTARMLERLKGTKGGIILMHDGQDQTAAALPTLLRALKEGGYKVVHVEWSTP</sequence>
<evidence type="ECO:0000256" key="2">
    <source>
        <dbReference type="ARBA" id="ARBA00022801"/>
    </source>
</evidence>
<dbReference type="PANTHER" id="PTHR10587">
    <property type="entry name" value="GLYCOSYL TRANSFERASE-RELATED"/>
    <property type="match status" value="1"/>
</dbReference>
<name>A0ABX6FY07_9BURK</name>
<organism evidence="4 5">
    <name type="scientific">Pseudoduganella flava</name>
    <dbReference type="NCBI Taxonomy" id="871742"/>
    <lineage>
        <taxon>Bacteria</taxon>
        <taxon>Pseudomonadati</taxon>
        <taxon>Pseudomonadota</taxon>
        <taxon>Betaproteobacteria</taxon>
        <taxon>Burkholderiales</taxon>
        <taxon>Oxalobacteraceae</taxon>
        <taxon>Telluria group</taxon>
        <taxon>Pseudoduganella</taxon>
    </lineage>
</organism>